<proteinExistence type="predicted"/>
<dbReference type="eggNOG" id="COG3676">
    <property type="taxonomic scope" value="Bacteria"/>
</dbReference>
<dbReference type="RefSeq" id="WP_012108320.1">
    <property type="nucleotide sequence ID" value="NC_009714.1"/>
</dbReference>
<evidence type="ECO:0000313" key="2">
    <source>
        <dbReference type="Proteomes" id="UP000002407"/>
    </source>
</evidence>
<organism evidence="1 2">
    <name type="scientific">Campylobacter hominis (strain ATCC BAA-381 / DSM 21671 / CCUG 45161 / LMG 19568 / NCTC 13146 / CH001A)</name>
    <dbReference type="NCBI Taxonomy" id="360107"/>
    <lineage>
        <taxon>Bacteria</taxon>
        <taxon>Pseudomonadati</taxon>
        <taxon>Campylobacterota</taxon>
        <taxon>Epsilonproteobacteria</taxon>
        <taxon>Campylobacterales</taxon>
        <taxon>Campylobacteraceae</taxon>
        <taxon>Campylobacter</taxon>
    </lineage>
</organism>
<dbReference type="STRING" id="360107.CHAB381_0439"/>
<dbReference type="HOGENOM" id="CLU_2913746_0_0_7"/>
<keyword evidence="2" id="KW-1185">Reference proteome</keyword>
<name>A7I0J4_CAMHC</name>
<sequence>MEISEAEFREILRYFCLDIKTVKIAEICNIFRNTVNKIIKKQIKILTMNECEKISKFNGEI</sequence>
<dbReference type="Proteomes" id="UP000002407">
    <property type="component" value="Chromosome"/>
</dbReference>
<gene>
    <name evidence="1" type="ordered locus">CHAB381_0439</name>
</gene>
<protein>
    <submittedName>
        <fullName evidence="1">Transposase</fullName>
    </submittedName>
</protein>
<dbReference type="EMBL" id="CP000776">
    <property type="protein sequence ID" value="ABS52084.1"/>
    <property type="molecule type" value="Genomic_DNA"/>
</dbReference>
<dbReference type="OrthoDB" id="5361223at2"/>
<dbReference type="KEGG" id="cha:CHAB381_0439"/>
<accession>A7I0J4</accession>
<dbReference type="AlphaFoldDB" id="A7I0J4"/>
<evidence type="ECO:0000313" key="1">
    <source>
        <dbReference type="EMBL" id="ABS52084.1"/>
    </source>
</evidence>
<reference evidence="2" key="1">
    <citation type="submission" date="2007-07" db="EMBL/GenBank/DDBJ databases">
        <title>Complete genome sequence of Campylobacter hominis ATCC BAA-381, a commensal isolated from the human gastrointestinal tract.</title>
        <authorList>
            <person name="Fouts D.E."/>
            <person name="Mongodin E.F."/>
            <person name="Puiu D."/>
            <person name="Sebastian Y."/>
            <person name="Miller W.G."/>
            <person name="Mandrell R.E."/>
            <person name="Nelson K.E."/>
        </authorList>
    </citation>
    <scope>NUCLEOTIDE SEQUENCE [LARGE SCALE GENOMIC DNA]</scope>
    <source>
        <strain evidence="2">ATCC BAA-381 / LMG 19568 / NCTC 13146 / CH001A</strain>
    </source>
</reference>